<evidence type="ECO:0000313" key="3">
    <source>
        <dbReference type="Proteomes" id="UP000029273"/>
    </source>
</evidence>
<dbReference type="Gene3D" id="2.60.120.10">
    <property type="entry name" value="Jelly Rolls"/>
    <property type="match status" value="1"/>
</dbReference>
<dbReference type="EMBL" id="JQSG02000006">
    <property type="protein sequence ID" value="OBS08038.1"/>
    <property type="molecule type" value="Genomic_DNA"/>
</dbReference>
<dbReference type="InterPro" id="IPR000595">
    <property type="entry name" value="cNMP-bd_dom"/>
</dbReference>
<dbReference type="Proteomes" id="UP000029273">
    <property type="component" value="Unassembled WGS sequence"/>
</dbReference>
<dbReference type="CDD" id="cd00038">
    <property type="entry name" value="CAP_ED"/>
    <property type="match status" value="1"/>
</dbReference>
<evidence type="ECO:0000259" key="1">
    <source>
        <dbReference type="PROSITE" id="PS50042"/>
    </source>
</evidence>
<comment type="caution">
    <text evidence="2">The sequence shown here is derived from an EMBL/GenBank/DDBJ whole genome shotgun (WGS) entry which is preliminary data.</text>
</comment>
<dbReference type="InterPro" id="IPR014710">
    <property type="entry name" value="RmlC-like_jellyroll"/>
</dbReference>
<dbReference type="SUPFAM" id="SSF51206">
    <property type="entry name" value="cAMP-binding domain-like"/>
    <property type="match status" value="1"/>
</dbReference>
<protein>
    <submittedName>
        <fullName evidence="2">Cyclic nucleotide-binding protein</fullName>
    </submittedName>
</protein>
<dbReference type="Pfam" id="PF00027">
    <property type="entry name" value="cNMP_binding"/>
    <property type="match status" value="1"/>
</dbReference>
<proteinExistence type="predicted"/>
<dbReference type="InterPro" id="IPR018490">
    <property type="entry name" value="cNMP-bd_dom_sf"/>
</dbReference>
<evidence type="ECO:0000313" key="2">
    <source>
        <dbReference type="EMBL" id="OBS08038.1"/>
    </source>
</evidence>
<sequence length="162" mass="18906">MQKKVDDLVQFLSEHGLCASLTTKEVEKILEFTEEVYFDRGQVVMEIGDVGEALFFVVEGEIVLLYDTGTMETEVGRRRQGELMGEMSFFDRKPRLTRMRATRNQTRLLKLSRPMYERMRVEQPFITVNFLEYAIVSLDHLIREMSTDVAVLTDYYFAPGKK</sequence>
<dbReference type="OrthoDB" id="8565101at2"/>
<organism evidence="2 3">
    <name type="scientific">Acidihalobacter prosperus</name>
    <dbReference type="NCBI Taxonomy" id="160660"/>
    <lineage>
        <taxon>Bacteria</taxon>
        <taxon>Pseudomonadati</taxon>
        <taxon>Pseudomonadota</taxon>
        <taxon>Gammaproteobacteria</taxon>
        <taxon>Chromatiales</taxon>
        <taxon>Ectothiorhodospiraceae</taxon>
        <taxon>Acidihalobacter</taxon>
    </lineage>
</organism>
<dbReference type="STRING" id="160660.BJI67_13995"/>
<accession>A0A1A6C0F1</accession>
<dbReference type="PROSITE" id="PS50042">
    <property type="entry name" value="CNMP_BINDING_3"/>
    <property type="match status" value="1"/>
</dbReference>
<reference evidence="2 3" key="1">
    <citation type="journal article" date="2014" name="Genome Announc.">
        <title>Draft Genome Sequence of the Iron-Oxidizing, Acidophilic, and Halotolerant 'Thiobacillus prosperus' Type Strain DSM 5130.</title>
        <authorList>
            <person name="Ossandon F.J."/>
            <person name="Cardenas J.P."/>
            <person name="Corbett M."/>
            <person name="Quatrini R."/>
            <person name="Holmes D.S."/>
            <person name="Watkin E."/>
        </authorList>
    </citation>
    <scope>NUCLEOTIDE SEQUENCE [LARGE SCALE GENOMIC DNA]</scope>
    <source>
        <strain evidence="2 3">DSM 5130</strain>
    </source>
</reference>
<keyword evidence="3" id="KW-1185">Reference proteome</keyword>
<gene>
    <name evidence="2" type="ORF">Thpro_022288</name>
</gene>
<dbReference type="RefSeq" id="WP_038091790.1">
    <property type="nucleotide sequence ID" value="NZ_JQSG02000006.1"/>
</dbReference>
<dbReference type="AlphaFoldDB" id="A0A1A6C0F1"/>
<name>A0A1A6C0F1_9GAMM</name>
<feature type="domain" description="Cyclic nucleotide-binding" evidence="1">
    <location>
        <begin position="17"/>
        <end position="119"/>
    </location>
</feature>
<dbReference type="SMART" id="SM00100">
    <property type="entry name" value="cNMP"/>
    <property type="match status" value="1"/>
</dbReference>